<evidence type="ECO:0000313" key="1">
    <source>
        <dbReference type="EMBL" id="PJJ67522.1"/>
    </source>
</evidence>
<reference evidence="1 2" key="1">
    <citation type="submission" date="2017-11" db="EMBL/GenBank/DDBJ databases">
        <title>Genomic Encyclopedia of Archaeal and Bacterial Type Strains, Phase II (KMG-II): From Individual Species to Whole Genera.</title>
        <authorList>
            <person name="Goeker M."/>
        </authorList>
    </citation>
    <scope>NUCLEOTIDE SEQUENCE [LARGE SCALE GENOMIC DNA]</scope>
    <source>
        <strain evidence="1 2">DSM 27617</strain>
    </source>
</reference>
<dbReference type="AlphaFoldDB" id="A0A2M9C9Q5"/>
<accession>A0A2M9C9Q5</accession>
<comment type="caution">
    <text evidence="1">The sequence shown here is derived from an EMBL/GenBank/DDBJ whole genome shotgun (WGS) entry which is preliminary data.</text>
</comment>
<organism evidence="1 2">
    <name type="scientific">Chryseobacterium geocarposphaerae</name>
    <dbReference type="NCBI Taxonomy" id="1416776"/>
    <lineage>
        <taxon>Bacteria</taxon>
        <taxon>Pseudomonadati</taxon>
        <taxon>Bacteroidota</taxon>
        <taxon>Flavobacteriia</taxon>
        <taxon>Flavobacteriales</taxon>
        <taxon>Weeksellaceae</taxon>
        <taxon>Chryseobacterium group</taxon>
        <taxon>Chryseobacterium</taxon>
    </lineage>
</organism>
<gene>
    <name evidence="1" type="ORF">CLV73_1537</name>
</gene>
<dbReference type="Proteomes" id="UP000228740">
    <property type="component" value="Unassembled WGS sequence"/>
</dbReference>
<proteinExistence type="predicted"/>
<dbReference type="EMBL" id="PGFD01000001">
    <property type="protein sequence ID" value="PJJ67522.1"/>
    <property type="molecule type" value="Genomic_DNA"/>
</dbReference>
<name>A0A2M9C9Q5_9FLAO</name>
<sequence length="69" mass="8129">MEVQFFYTPKRNFKKYIEGYYFISEKDPPKSNKYWAFPSNNCIVTVCQNANIVSENNKIRIIPSGCKII</sequence>
<evidence type="ECO:0000313" key="2">
    <source>
        <dbReference type="Proteomes" id="UP000228740"/>
    </source>
</evidence>
<protein>
    <submittedName>
        <fullName evidence="1">Uncharacterized protein</fullName>
    </submittedName>
</protein>
<keyword evidence="2" id="KW-1185">Reference proteome</keyword>